<dbReference type="SUPFAM" id="SSF46785">
    <property type="entry name" value="Winged helix' DNA-binding domain"/>
    <property type="match status" value="1"/>
</dbReference>
<dbReference type="PANTHER" id="PTHR30136">
    <property type="entry name" value="HELIX-TURN-HELIX TRANSCRIPTIONAL REGULATOR, ICLR FAMILY"/>
    <property type="match status" value="1"/>
</dbReference>
<reference evidence="6 7" key="1">
    <citation type="submission" date="2018-12" db="EMBL/GenBank/DDBJ databases">
        <authorList>
            <person name="Criscuolo A."/>
        </authorList>
    </citation>
    <scope>NUCLEOTIDE SEQUENCE [LARGE SCALE GENOMIC DNA]</scope>
    <source>
        <strain evidence="6">ACIP1116281</strain>
    </source>
</reference>
<keyword evidence="2" id="KW-0238">DNA-binding</keyword>
<evidence type="ECO:0000313" key="6">
    <source>
        <dbReference type="EMBL" id="VDS03049.1"/>
    </source>
</evidence>
<dbReference type="InterPro" id="IPR005471">
    <property type="entry name" value="Tscrpt_reg_IclR_N"/>
</dbReference>
<keyword evidence="3" id="KW-0804">Transcription</keyword>
<feature type="domain" description="HTH iclR-type" evidence="4">
    <location>
        <begin position="10"/>
        <end position="72"/>
    </location>
</feature>
<dbReference type="PANTHER" id="PTHR30136:SF24">
    <property type="entry name" value="HTH-TYPE TRANSCRIPTIONAL REPRESSOR ALLR"/>
    <property type="match status" value="1"/>
</dbReference>
<proteinExistence type="predicted"/>
<protein>
    <submittedName>
        <fullName evidence="6">Pectin degradation repressor protein KdgR</fullName>
    </submittedName>
</protein>
<dbReference type="PROSITE" id="PS51077">
    <property type="entry name" value="HTH_ICLR"/>
    <property type="match status" value="1"/>
</dbReference>
<dbReference type="Proteomes" id="UP000268844">
    <property type="component" value="Unassembled WGS sequence"/>
</dbReference>
<keyword evidence="1" id="KW-0805">Transcription regulation</keyword>
<dbReference type="Pfam" id="PF01614">
    <property type="entry name" value="IclR_C"/>
    <property type="match status" value="1"/>
</dbReference>
<dbReference type="InterPro" id="IPR050707">
    <property type="entry name" value="HTH_MetabolicPath_Reg"/>
</dbReference>
<dbReference type="InterPro" id="IPR029016">
    <property type="entry name" value="GAF-like_dom_sf"/>
</dbReference>
<evidence type="ECO:0000256" key="3">
    <source>
        <dbReference type="ARBA" id="ARBA00023163"/>
    </source>
</evidence>
<sequence length="261" mass="28897">MAKGSDQYSVLPVAKAMQVFAYVASQPHAATLAEVAQALALPKTTVFRYLHTLSASGMLAHDIERDRYGVGQQFRRLAQKDAVYHSIRSSAEAELDQLVDGFRQTVNLGVLADDEVVYVDIREATRSQRFQARIGHRHPVHSTSLGKAIAAFLPEETVERLIRPEFEQRTFRTLTDPRTFRRQVVETRRRGFAVETGENEDGVTCIGVPILDEHGFAIAAMSLSAPESRMRVLADRAAEALQDAARRITQALPPTTPTGLS</sequence>
<dbReference type="SUPFAM" id="SSF55781">
    <property type="entry name" value="GAF domain-like"/>
    <property type="match status" value="1"/>
</dbReference>
<dbReference type="GO" id="GO:0003677">
    <property type="term" value="F:DNA binding"/>
    <property type="evidence" value="ECO:0007669"/>
    <property type="project" value="UniProtKB-KW"/>
</dbReference>
<dbReference type="EMBL" id="UZWD01000004">
    <property type="protein sequence ID" value="VDS03049.1"/>
    <property type="molecule type" value="Genomic_DNA"/>
</dbReference>
<evidence type="ECO:0000259" key="5">
    <source>
        <dbReference type="PROSITE" id="PS51078"/>
    </source>
</evidence>
<dbReference type="Pfam" id="PF09339">
    <property type="entry name" value="HTH_IclR"/>
    <property type="match status" value="1"/>
</dbReference>
<dbReference type="Gene3D" id="3.30.450.40">
    <property type="match status" value="1"/>
</dbReference>
<evidence type="ECO:0000259" key="4">
    <source>
        <dbReference type="PROSITE" id="PS51077"/>
    </source>
</evidence>
<dbReference type="GO" id="GO:0045892">
    <property type="term" value="P:negative regulation of DNA-templated transcription"/>
    <property type="evidence" value="ECO:0007669"/>
    <property type="project" value="TreeGrafter"/>
</dbReference>
<organism evidence="6 7">
    <name type="scientific">Devosia equisanguinis</name>
    <dbReference type="NCBI Taxonomy" id="2490941"/>
    <lineage>
        <taxon>Bacteria</taxon>
        <taxon>Pseudomonadati</taxon>
        <taxon>Pseudomonadota</taxon>
        <taxon>Alphaproteobacteria</taxon>
        <taxon>Hyphomicrobiales</taxon>
        <taxon>Devosiaceae</taxon>
        <taxon>Devosia</taxon>
    </lineage>
</organism>
<dbReference type="InterPro" id="IPR036390">
    <property type="entry name" value="WH_DNA-bd_sf"/>
</dbReference>
<dbReference type="InterPro" id="IPR036388">
    <property type="entry name" value="WH-like_DNA-bd_sf"/>
</dbReference>
<dbReference type="GO" id="GO:0003700">
    <property type="term" value="F:DNA-binding transcription factor activity"/>
    <property type="evidence" value="ECO:0007669"/>
    <property type="project" value="TreeGrafter"/>
</dbReference>
<dbReference type="Gene3D" id="1.10.10.10">
    <property type="entry name" value="Winged helix-like DNA-binding domain superfamily/Winged helix DNA-binding domain"/>
    <property type="match status" value="1"/>
</dbReference>
<dbReference type="SMART" id="SM00346">
    <property type="entry name" value="HTH_ICLR"/>
    <property type="match status" value="1"/>
</dbReference>
<gene>
    <name evidence="6" type="primary">kdgR_1</name>
    <name evidence="6" type="ORF">DEVEQU_00169</name>
</gene>
<name>A0A447I6B7_9HYPH</name>
<dbReference type="InterPro" id="IPR014757">
    <property type="entry name" value="Tscrpt_reg_IclR_C"/>
</dbReference>
<feature type="domain" description="IclR-ED" evidence="5">
    <location>
        <begin position="73"/>
        <end position="254"/>
    </location>
</feature>
<dbReference type="AlphaFoldDB" id="A0A447I6B7"/>
<keyword evidence="7" id="KW-1185">Reference proteome</keyword>
<evidence type="ECO:0000256" key="1">
    <source>
        <dbReference type="ARBA" id="ARBA00023015"/>
    </source>
</evidence>
<dbReference type="RefSeq" id="WP_126148658.1">
    <property type="nucleotide sequence ID" value="NZ_JBHTMH010000002.1"/>
</dbReference>
<dbReference type="OrthoDB" id="8210253at2"/>
<evidence type="ECO:0000313" key="7">
    <source>
        <dbReference type="Proteomes" id="UP000268844"/>
    </source>
</evidence>
<dbReference type="PROSITE" id="PS51078">
    <property type="entry name" value="ICLR_ED"/>
    <property type="match status" value="1"/>
</dbReference>
<evidence type="ECO:0000256" key="2">
    <source>
        <dbReference type="ARBA" id="ARBA00023125"/>
    </source>
</evidence>
<accession>A0A447I6B7</accession>